<keyword evidence="4" id="KW-0030">Aminoacyl-tRNA synthetase</keyword>
<dbReference type="Pfam" id="PF13393">
    <property type="entry name" value="tRNA-synt_His"/>
    <property type="match status" value="1"/>
</dbReference>
<name>A0A9W9CK67_9PLEO</name>
<dbReference type="SUPFAM" id="SSF55681">
    <property type="entry name" value="Class II aaRS and biotin synthetases"/>
    <property type="match status" value="1"/>
</dbReference>
<accession>A0A9W9CK67</accession>
<keyword evidence="4" id="KW-0436">Ligase</keyword>
<dbReference type="GO" id="GO:0005829">
    <property type="term" value="C:cytosol"/>
    <property type="evidence" value="ECO:0007669"/>
    <property type="project" value="TreeGrafter"/>
</dbReference>
<evidence type="ECO:0000313" key="4">
    <source>
        <dbReference type="EMBL" id="KAJ4366876.1"/>
    </source>
</evidence>
<feature type="binding site" evidence="2">
    <location>
        <position position="127"/>
    </location>
    <ligand>
        <name>L-histidine</name>
        <dbReference type="ChEBI" id="CHEBI:57595"/>
    </ligand>
</feature>
<feature type="domain" description="Aminoacyl-transfer RNA synthetases class-II family profile" evidence="3">
    <location>
        <begin position="100"/>
        <end position="308"/>
    </location>
</feature>
<dbReference type="EC" id="6.1.1.21" evidence="4"/>
<dbReference type="InterPro" id="IPR006195">
    <property type="entry name" value="aa-tRNA-synth_II"/>
</dbReference>
<comment type="caution">
    <text evidence="4">The sequence shown here is derived from an EMBL/GenBank/DDBJ whole genome shotgun (WGS) entry which is preliminary data.</text>
</comment>
<dbReference type="CDD" id="cd00773">
    <property type="entry name" value="HisRS-like_core"/>
    <property type="match status" value="1"/>
</dbReference>
<dbReference type="Gene3D" id="3.30.930.10">
    <property type="entry name" value="Bira Bifunctional Protein, Domain 2"/>
    <property type="match status" value="1"/>
</dbReference>
<dbReference type="PROSITE" id="PS50862">
    <property type="entry name" value="AA_TRNA_LIGASE_II"/>
    <property type="match status" value="1"/>
</dbReference>
<gene>
    <name evidence="4" type="primary">HTS1_2</name>
    <name evidence="4" type="ORF">N0V83_007404</name>
</gene>
<evidence type="ECO:0000313" key="5">
    <source>
        <dbReference type="Proteomes" id="UP001140560"/>
    </source>
</evidence>
<sequence>MPPVQMKTPKGTRDWAGDKIILREHVFEKIRGIFSLHGGEELDTPVFELKSILTDKYGEDAKLIYDLMDQGGELCALRYDFTVPFARWLAMSGVRQIKRYQIGKVYRRDQPAIARGRLREFYQCDFDYAGTFDPMVPDSEILSLIVEVFEALRINVTIKMNHRCILDGMFAAVGVPQDQLRSISSAVDKLDKSSWEEVKKEMIQKGLFAELADRLGSYVLSKDSHSNDIESTISFIKSDELLMANGNIVKGVEEMELLLQYLNAYDIAAYVKFDLSLARGLDYYTGLIYEVIVEPSPTADGTELQVGSIAAGGRYDNLVAHGSTSLVEERMAIARELRQANISVNFNPNASQKARKQLDSADCAVISVYLEEDAATSDGIVIKILTLPEKNLEKATVVDREDLVDEVRKRLA</sequence>
<dbReference type="GO" id="GO:0004821">
    <property type="term" value="F:histidine-tRNA ligase activity"/>
    <property type="evidence" value="ECO:0007669"/>
    <property type="project" value="UniProtKB-EC"/>
</dbReference>
<dbReference type="PANTHER" id="PTHR11476:SF7">
    <property type="entry name" value="HISTIDINE--TRNA LIGASE"/>
    <property type="match status" value="1"/>
</dbReference>
<evidence type="ECO:0000259" key="3">
    <source>
        <dbReference type="PROSITE" id="PS50862"/>
    </source>
</evidence>
<dbReference type="GO" id="GO:0006427">
    <property type="term" value="P:histidyl-tRNA aminoacylation"/>
    <property type="evidence" value="ECO:0007669"/>
    <property type="project" value="TreeGrafter"/>
</dbReference>
<protein>
    <submittedName>
        <fullName evidence="4">Cytoplasmic and mitochondrial histidine tRNA synthetase</fullName>
        <ecNumber evidence="4">6.1.1.21</ecNumber>
    </submittedName>
</protein>
<proteinExistence type="inferred from homology"/>
<dbReference type="PANTHER" id="PTHR11476">
    <property type="entry name" value="HISTIDYL-TRNA SYNTHETASE"/>
    <property type="match status" value="1"/>
</dbReference>
<comment type="similarity">
    <text evidence="1">Belongs to the class-II aminoacyl-tRNA synthetase family.</text>
</comment>
<feature type="binding site" evidence="2">
    <location>
        <begin position="283"/>
        <end position="284"/>
    </location>
    <ligand>
        <name>L-histidine</name>
        <dbReference type="ChEBI" id="CHEBI:57595"/>
    </ligand>
</feature>
<dbReference type="GO" id="GO:0003723">
    <property type="term" value="F:RNA binding"/>
    <property type="evidence" value="ECO:0007669"/>
    <property type="project" value="TreeGrafter"/>
</dbReference>
<dbReference type="Proteomes" id="UP001140560">
    <property type="component" value="Unassembled WGS sequence"/>
</dbReference>
<feature type="binding site" evidence="2">
    <location>
        <position position="279"/>
    </location>
    <ligand>
        <name>L-histidine</name>
        <dbReference type="ChEBI" id="CHEBI:57595"/>
    </ligand>
</feature>
<feature type="binding site" evidence="2">
    <location>
        <begin position="80"/>
        <end position="82"/>
    </location>
    <ligand>
        <name>L-histidine</name>
        <dbReference type="ChEBI" id="CHEBI:57595"/>
    </ligand>
</feature>
<dbReference type="GO" id="GO:0032543">
    <property type="term" value="P:mitochondrial translation"/>
    <property type="evidence" value="ECO:0007669"/>
    <property type="project" value="TreeGrafter"/>
</dbReference>
<feature type="binding site" evidence="2">
    <location>
        <position position="107"/>
    </location>
    <ligand>
        <name>L-histidine</name>
        <dbReference type="ChEBI" id="CHEBI:57595"/>
    </ligand>
</feature>
<organism evidence="4 5">
    <name type="scientific">Neocucurbitaria cava</name>
    <dbReference type="NCBI Taxonomy" id="798079"/>
    <lineage>
        <taxon>Eukaryota</taxon>
        <taxon>Fungi</taxon>
        <taxon>Dikarya</taxon>
        <taxon>Ascomycota</taxon>
        <taxon>Pezizomycotina</taxon>
        <taxon>Dothideomycetes</taxon>
        <taxon>Pleosporomycetidae</taxon>
        <taxon>Pleosporales</taxon>
        <taxon>Pleosporineae</taxon>
        <taxon>Cucurbitariaceae</taxon>
        <taxon>Neocucurbitaria</taxon>
    </lineage>
</organism>
<evidence type="ECO:0000256" key="2">
    <source>
        <dbReference type="PIRSR" id="PIRSR001549-1"/>
    </source>
</evidence>
<dbReference type="EMBL" id="JAPEUY010000013">
    <property type="protein sequence ID" value="KAJ4366876.1"/>
    <property type="molecule type" value="Genomic_DNA"/>
</dbReference>
<dbReference type="AlphaFoldDB" id="A0A9W9CK67"/>
<dbReference type="InterPro" id="IPR041715">
    <property type="entry name" value="HisRS-like_core"/>
</dbReference>
<keyword evidence="5" id="KW-1185">Reference proteome</keyword>
<reference evidence="4" key="1">
    <citation type="submission" date="2022-10" db="EMBL/GenBank/DDBJ databases">
        <title>Tapping the CABI collections for fungal endophytes: first genome assemblies for Collariella, Neodidymelliopsis, Ascochyta clinopodiicola, Didymella pomorum, Didymosphaeria variabile, Neocosmospora piperis and Neocucurbitaria cava.</title>
        <authorList>
            <person name="Hill R."/>
        </authorList>
    </citation>
    <scope>NUCLEOTIDE SEQUENCE</scope>
    <source>
        <strain evidence="4">IMI 356814</strain>
    </source>
</reference>
<dbReference type="InterPro" id="IPR045864">
    <property type="entry name" value="aa-tRNA-synth_II/BPL/LPL"/>
</dbReference>
<evidence type="ECO:0000256" key="1">
    <source>
        <dbReference type="ARBA" id="ARBA00008226"/>
    </source>
</evidence>
<feature type="binding site" evidence="2">
    <location>
        <position position="123"/>
    </location>
    <ligand>
        <name>L-histidine</name>
        <dbReference type="ChEBI" id="CHEBI:57595"/>
    </ligand>
</feature>
<dbReference type="GO" id="GO:0005739">
    <property type="term" value="C:mitochondrion"/>
    <property type="evidence" value="ECO:0007669"/>
    <property type="project" value="TreeGrafter"/>
</dbReference>
<dbReference type="OrthoDB" id="1906957at2759"/>